<evidence type="ECO:0000256" key="1">
    <source>
        <dbReference type="SAM" id="SignalP"/>
    </source>
</evidence>
<dbReference type="EMBL" id="JQEC01000011">
    <property type="protein sequence ID" value="KGJ96411.1"/>
    <property type="molecule type" value="Genomic_DNA"/>
</dbReference>
<gene>
    <name evidence="3" type="ORF">GAB14E_0358</name>
</gene>
<dbReference type="InterPro" id="IPR033803">
    <property type="entry name" value="CBD-like_Golvesin-Xly"/>
</dbReference>
<dbReference type="AlphaFoldDB" id="A0A099L0K1"/>
<accession>A0A099L0K1</accession>
<evidence type="ECO:0000313" key="4">
    <source>
        <dbReference type="Proteomes" id="UP000029868"/>
    </source>
</evidence>
<feature type="signal peptide" evidence="1">
    <location>
        <begin position="1"/>
        <end position="25"/>
    </location>
</feature>
<protein>
    <recommendedName>
        <fullName evidence="2">Golvesin/Xly CBD-like domain-containing protein</fullName>
    </recommendedName>
</protein>
<proteinExistence type="predicted"/>
<feature type="chain" id="PRO_5001957522" description="Golvesin/Xly CBD-like domain-containing protein" evidence="1">
    <location>
        <begin position="26"/>
        <end position="435"/>
    </location>
</feature>
<dbReference type="Proteomes" id="UP000029868">
    <property type="component" value="Unassembled WGS sequence"/>
</dbReference>
<dbReference type="Gene3D" id="3.40.630.40">
    <property type="entry name" value="Zn-dependent exopeptidases"/>
    <property type="match status" value="1"/>
</dbReference>
<name>A0A099L0K1_COLPS</name>
<dbReference type="PATRIC" id="fig|28229.3.peg.1296"/>
<keyword evidence="1" id="KW-0732">Signal</keyword>
<sequence length="435" mass="48019">MIKKNTLLKCCYSLVLTITCVQVYAESENLVSFTQGTIPVLITAPHGGSAQPDNVNIRTGTNMQGVTVEDFNTVKDSWTKGIAQDIQTKYEQKYGGIPYIVTAEFHRKYIDANRPVHQAYESQVAKLYYDSYQSKVIEYIKEIKQKFGKGVLLDIHGQAQQPDKIIRGTRNGFSVQNLVAEHGWDSVVGGNGFFGLLSQQGFTVEPENSHIPTISDPAPEGALSGGTTLKHNGSHNLLGLDAIQFEIGSNIRFSESQREYFSDNMADNIHTFMTNYYCNDNVVAFPCSPATVLIDFDYKGYYETNDWSSSGAVDNFPSKGLSKSRYTNSEGESTSWSTTVDQTGTYHIYAWWTNTKSSGSLYNRDGSAEYVISTETNSLVATKDQNSTGGQWVPLAAMQVQKGETIKVSLTREHDGDEGSATVADAIKFDWGGTQ</sequence>
<reference evidence="3 4" key="1">
    <citation type="submission" date="2014-08" db="EMBL/GenBank/DDBJ databases">
        <title>Genomic and Phenotypic Diversity of Colwellia psychrerythraea strains from Disparate Marine Basins.</title>
        <authorList>
            <person name="Techtmann S.M."/>
            <person name="Stelling S.C."/>
            <person name="Utturkar S.M."/>
            <person name="Alshibli N."/>
            <person name="Harris A."/>
            <person name="Brown S.D."/>
            <person name="Hazen T.C."/>
        </authorList>
    </citation>
    <scope>NUCLEOTIDE SEQUENCE [LARGE SCALE GENOMIC DNA]</scope>
    <source>
        <strain evidence="3 4">GAB14E</strain>
    </source>
</reference>
<dbReference type="SUPFAM" id="SSF53187">
    <property type="entry name" value="Zn-dependent exopeptidases"/>
    <property type="match status" value="1"/>
</dbReference>
<organism evidence="3 4">
    <name type="scientific">Colwellia psychrerythraea</name>
    <name type="common">Vibrio psychroerythus</name>
    <dbReference type="NCBI Taxonomy" id="28229"/>
    <lineage>
        <taxon>Bacteria</taxon>
        <taxon>Pseudomonadati</taxon>
        <taxon>Pseudomonadota</taxon>
        <taxon>Gammaproteobacteria</taxon>
        <taxon>Alteromonadales</taxon>
        <taxon>Colwelliaceae</taxon>
        <taxon>Colwellia</taxon>
    </lineage>
</organism>
<feature type="domain" description="Golvesin/Xly CBD-like" evidence="2">
    <location>
        <begin position="299"/>
        <end position="429"/>
    </location>
</feature>
<dbReference type="Pfam" id="PF25275">
    <property type="entry name" value="Golvesin_C"/>
    <property type="match status" value="1"/>
</dbReference>
<evidence type="ECO:0000259" key="2">
    <source>
        <dbReference type="Pfam" id="PF25275"/>
    </source>
</evidence>
<dbReference type="OrthoDB" id="9785394at2"/>
<evidence type="ECO:0000313" key="3">
    <source>
        <dbReference type="EMBL" id="KGJ96411.1"/>
    </source>
</evidence>
<dbReference type="RefSeq" id="WP_033081342.1">
    <property type="nucleotide sequence ID" value="NZ_JQEC01000011.1"/>
</dbReference>
<comment type="caution">
    <text evidence="3">The sequence shown here is derived from an EMBL/GenBank/DDBJ whole genome shotgun (WGS) entry which is preliminary data.</text>
</comment>